<evidence type="ECO:0000256" key="6">
    <source>
        <dbReference type="ARBA" id="ARBA00023136"/>
    </source>
</evidence>
<feature type="region of interest" description="Disordered" evidence="8">
    <location>
        <begin position="426"/>
        <end position="459"/>
    </location>
</feature>
<dbReference type="InterPro" id="IPR058625">
    <property type="entry name" value="MdtA-like_BSH"/>
</dbReference>
<comment type="subcellular location">
    <subcellularLocation>
        <location evidence="1">Cell membrane</location>
    </subcellularLocation>
</comment>
<dbReference type="Pfam" id="PF25944">
    <property type="entry name" value="Beta-barrel_RND"/>
    <property type="match status" value="1"/>
</dbReference>
<feature type="coiled-coil region" evidence="7">
    <location>
        <begin position="160"/>
        <end position="187"/>
    </location>
</feature>
<dbReference type="OrthoDB" id="9783047at2"/>
<dbReference type="PANTHER" id="PTHR30469">
    <property type="entry name" value="MULTIDRUG RESISTANCE PROTEIN MDTA"/>
    <property type="match status" value="1"/>
</dbReference>
<name>A0A482IPJ9_9BURK</name>
<dbReference type="InterPro" id="IPR006143">
    <property type="entry name" value="RND_pump_MFP"/>
</dbReference>
<keyword evidence="7" id="KW-0175">Coiled coil</keyword>
<keyword evidence="9" id="KW-1133">Transmembrane helix</keyword>
<evidence type="ECO:0000256" key="8">
    <source>
        <dbReference type="SAM" id="MobiDB-lite"/>
    </source>
</evidence>
<evidence type="ECO:0000256" key="7">
    <source>
        <dbReference type="SAM" id="Coils"/>
    </source>
</evidence>
<evidence type="ECO:0000256" key="1">
    <source>
        <dbReference type="ARBA" id="ARBA00004236"/>
    </source>
</evidence>
<dbReference type="Gene3D" id="2.40.420.20">
    <property type="match status" value="1"/>
</dbReference>
<evidence type="ECO:0000256" key="4">
    <source>
        <dbReference type="ARBA" id="ARBA00022475"/>
    </source>
</evidence>
<keyword evidence="4" id="KW-1003">Cell membrane</keyword>
<dbReference type="PANTHER" id="PTHR30469:SF12">
    <property type="entry name" value="MULTIDRUG RESISTANCE PROTEIN MDTA"/>
    <property type="match status" value="1"/>
</dbReference>
<dbReference type="EMBL" id="CP037900">
    <property type="protein sequence ID" value="QBP08790.1"/>
    <property type="molecule type" value="Genomic_DNA"/>
</dbReference>
<dbReference type="Gene3D" id="2.40.30.170">
    <property type="match status" value="1"/>
</dbReference>
<evidence type="ECO:0000313" key="14">
    <source>
        <dbReference type="EMBL" id="QBP08790.1"/>
    </source>
</evidence>
<feature type="domain" description="Multidrug resistance protein MdtA-like barrel-sandwich hybrid" evidence="11">
    <location>
        <begin position="120"/>
        <end position="261"/>
    </location>
</feature>
<feature type="domain" description="Multidrug resistance protein MdtA-like alpha-helical hairpin" evidence="10">
    <location>
        <begin position="159"/>
        <end position="229"/>
    </location>
</feature>
<evidence type="ECO:0000259" key="11">
    <source>
        <dbReference type="Pfam" id="PF25917"/>
    </source>
</evidence>
<evidence type="ECO:0000256" key="2">
    <source>
        <dbReference type="ARBA" id="ARBA00009477"/>
    </source>
</evidence>
<dbReference type="GO" id="GO:0030313">
    <property type="term" value="C:cell envelope"/>
    <property type="evidence" value="ECO:0007669"/>
    <property type="project" value="UniProtKB-SubCell"/>
</dbReference>
<dbReference type="GO" id="GO:0015562">
    <property type="term" value="F:efflux transmembrane transporter activity"/>
    <property type="evidence" value="ECO:0007669"/>
    <property type="project" value="TreeGrafter"/>
</dbReference>
<dbReference type="AlphaFoldDB" id="A0A482IPJ9"/>
<evidence type="ECO:0000259" key="13">
    <source>
        <dbReference type="Pfam" id="PF25967"/>
    </source>
</evidence>
<evidence type="ECO:0000313" key="15">
    <source>
        <dbReference type="Proteomes" id="UP000253772"/>
    </source>
</evidence>
<feature type="transmembrane region" description="Helical" evidence="9">
    <location>
        <begin position="56"/>
        <end position="74"/>
    </location>
</feature>
<keyword evidence="5" id="KW-0997">Cell inner membrane</keyword>
<dbReference type="Pfam" id="PF25967">
    <property type="entry name" value="RND-MFP_C"/>
    <property type="match status" value="1"/>
</dbReference>
<proteinExistence type="inferred from homology"/>
<keyword evidence="9" id="KW-0812">Transmembrane</keyword>
<dbReference type="Pfam" id="PF25876">
    <property type="entry name" value="HH_MFP_RND"/>
    <property type="match status" value="1"/>
</dbReference>
<evidence type="ECO:0000256" key="9">
    <source>
        <dbReference type="SAM" id="Phobius"/>
    </source>
</evidence>
<evidence type="ECO:0000256" key="5">
    <source>
        <dbReference type="ARBA" id="ARBA00022519"/>
    </source>
</evidence>
<evidence type="ECO:0000259" key="10">
    <source>
        <dbReference type="Pfam" id="PF25876"/>
    </source>
</evidence>
<feature type="domain" description="Multidrug resistance protein MdtA-like beta-barrel" evidence="12">
    <location>
        <begin position="266"/>
        <end position="350"/>
    </location>
</feature>
<dbReference type="Gene3D" id="2.40.50.100">
    <property type="match status" value="1"/>
</dbReference>
<dbReference type="FunFam" id="2.40.420.20:FF:000001">
    <property type="entry name" value="Efflux RND transporter periplasmic adaptor subunit"/>
    <property type="match status" value="1"/>
</dbReference>
<protein>
    <submittedName>
        <fullName evidence="14">Efflux RND transporter periplasmic adaptor subunit</fullName>
    </submittedName>
</protein>
<dbReference type="Pfam" id="PF25917">
    <property type="entry name" value="BSH_RND"/>
    <property type="match status" value="1"/>
</dbReference>
<reference evidence="14 15" key="1">
    <citation type="submission" date="2019-03" db="EMBL/GenBank/DDBJ databases">
        <title>Comparative insights into the high quality Complete genome sequence of highly metal resistant Cupriavidus metallidurans strain BS1 isolated from a gold-copper mine.</title>
        <authorList>
            <person name="Mazhar H.S."/>
            <person name="Rensing C."/>
        </authorList>
    </citation>
    <scope>NUCLEOTIDE SEQUENCE [LARGE SCALE GENOMIC DNA]</scope>
    <source>
        <strain evidence="14 15">BS1</strain>
    </source>
</reference>
<accession>A0A482IPJ9</accession>
<keyword evidence="6 9" id="KW-0472">Membrane</keyword>
<feature type="domain" description="Multidrug resistance protein MdtA-like C-terminal permuted SH3" evidence="13">
    <location>
        <begin position="355"/>
        <end position="412"/>
    </location>
</feature>
<dbReference type="NCBIfam" id="TIGR01730">
    <property type="entry name" value="RND_mfp"/>
    <property type="match status" value="1"/>
</dbReference>
<evidence type="ECO:0000259" key="12">
    <source>
        <dbReference type="Pfam" id="PF25944"/>
    </source>
</evidence>
<evidence type="ECO:0000256" key="3">
    <source>
        <dbReference type="ARBA" id="ARBA00022448"/>
    </source>
</evidence>
<comment type="similarity">
    <text evidence="2">Belongs to the membrane fusion protein (MFP) (TC 8.A.1) family.</text>
</comment>
<keyword evidence="3" id="KW-0813">Transport</keyword>
<gene>
    <name evidence="14" type="ORF">DDF84_003015</name>
</gene>
<organism evidence="14 15">
    <name type="scientific">Cupriavidus metallidurans</name>
    <dbReference type="NCBI Taxonomy" id="119219"/>
    <lineage>
        <taxon>Bacteria</taxon>
        <taxon>Pseudomonadati</taxon>
        <taxon>Pseudomonadota</taxon>
        <taxon>Betaproteobacteria</taxon>
        <taxon>Burkholderiales</taxon>
        <taxon>Burkholderiaceae</taxon>
        <taxon>Cupriavidus</taxon>
    </lineage>
</organism>
<dbReference type="Proteomes" id="UP000253772">
    <property type="component" value="Chromosome c1"/>
</dbReference>
<dbReference type="InterPro" id="IPR058626">
    <property type="entry name" value="MdtA-like_b-barrel"/>
</dbReference>
<dbReference type="SUPFAM" id="SSF111369">
    <property type="entry name" value="HlyD-like secretion proteins"/>
    <property type="match status" value="1"/>
</dbReference>
<sequence length="459" mass="48902">MEAHARARGLTRESHREPEIISNKAVISHMTATDYACRVKRPMSRMSASPPPRRRPLAIALYVVIAIVVVWLVARPLGRWLLPPKAAQASPAIVVTTAAAQGEDVDIGLTGVGTVQAMQTVTVKPRVDGQLERVGFVEGQDVKEGQVLAQIDPRTFQAQLQQAQATKARDEAQLANARLDLKRYEELIKVDSTTRQTLDTQRALVDQLAAAVRNDEAQIALDKVQLDFTTITAPLSGRVGARLVDPGNIVHATDTTGLVVIRQIDPIDVVFTLPDDAFGRINRAMQASQSPLVVFAHERGTDADLGHGGLILLNNTIDTTSGTIQLKARFPNPKHLLWPGQYVNARLVLGQRDRAVVIPASAVQRNDAGTYVYAVQADQTVKLQPVEVAELQGARAVIAKGVQAGERVVADGQYKLKPGALIAEAPARPGAAPTGGAAAESTAGTSPAVAASATAAARQ</sequence>
<dbReference type="Gene3D" id="1.10.287.470">
    <property type="entry name" value="Helix hairpin bin"/>
    <property type="match status" value="1"/>
</dbReference>
<dbReference type="GO" id="GO:1990281">
    <property type="term" value="C:efflux pump complex"/>
    <property type="evidence" value="ECO:0007669"/>
    <property type="project" value="TreeGrafter"/>
</dbReference>
<dbReference type="InterPro" id="IPR058624">
    <property type="entry name" value="MdtA-like_HH"/>
</dbReference>
<dbReference type="InterPro" id="IPR058627">
    <property type="entry name" value="MdtA-like_C"/>
</dbReference>